<comment type="caution">
    <text evidence="4">The sequence shown here is derived from an EMBL/GenBank/DDBJ whole genome shotgun (WGS) entry which is preliminary data.</text>
</comment>
<dbReference type="Pfam" id="PF13692">
    <property type="entry name" value="Glyco_trans_1_4"/>
    <property type="match status" value="1"/>
</dbReference>
<dbReference type="Proteomes" id="UP000270299">
    <property type="component" value="Unassembled WGS sequence"/>
</dbReference>
<dbReference type="SUPFAM" id="SSF53756">
    <property type="entry name" value="UDP-Glycosyltransferase/glycogen phosphorylase"/>
    <property type="match status" value="1"/>
</dbReference>
<sequence length="385" mass="41820">MSTKSVCLIVTAEVTATTFYRGYLAYLRRSGWDVTLIASSDGNLEELGHSEGVQVVNVPMRRDPSPGDDLVSLVRLFKQLKRLKPDVVVTATPKAGLLGTLSALLARVPVRVYQLWGIRFETETGPKRAMLKLLESWSIRFSTQVVANSDSLARRAADLGLLGRKQTVVLGPGSSHGVDLERFSADAEFPTVDSATAKFLARRPSALVIGFVGRVHPDKGIRTLLQALEICARQALDVRLLVVGAFESADVVTQIEQSQIETHLVGSVDDTRPYLRAMNIHCLPTRREGFPNVVLEAAAMGLATVASDATGAIDSVVDGETGLLFVTDDAESLARAITRLAVDKDLRSRLGTRARAHVEANFKREKIWSLQEANLSGHLAERVAS</sequence>
<dbReference type="InterPro" id="IPR028098">
    <property type="entry name" value="Glyco_trans_4-like_N"/>
</dbReference>
<keyword evidence="1" id="KW-0328">Glycosyltransferase</keyword>
<proteinExistence type="predicted"/>
<evidence type="ECO:0000259" key="3">
    <source>
        <dbReference type="Pfam" id="PF13579"/>
    </source>
</evidence>
<feature type="domain" description="Glycosyltransferase subfamily 4-like N-terminal" evidence="3">
    <location>
        <begin position="21"/>
        <end position="173"/>
    </location>
</feature>
<keyword evidence="5" id="KW-1185">Reference proteome</keyword>
<keyword evidence="2 4" id="KW-0808">Transferase</keyword>
<dbReference type="Pfam" id="PF13579">
    <property type="entry name" value="Glyco_trans_4_4"/>
    <property type="match status" value="1"/>
</dbReference>
<dbReference type="PANTHER" id="PTHR12526">
    <property type="entry name" value="GLYCOSYLTRANSFERASE"/>
    <property type="match status" value="1"/>
</dbReference>
<evidence type="ECO:0000256" key="1">
    <source>
        <dbReference type="ARBA" id="ARBA00022676"/>
    </source>
</evidence>
<dbReference type="AlphaFoldDB" id="A0A3L7A0B5"/>
<dbReference type="EMBL" id="RCUV01000002">
    <property type="protein sequence ID" value="RLP73438.1"/>
    <property type="molecule type" value="Genomic_DNA"/>
</dbReference>
<evidence type="ECO:0000256" key="2">
    <source>
        <dbReference type="ARBA" id="ARBA00022679"/>
    </source>
</evidence>
<dbReference type="Gene3D" id="3.40.50.2000">
    <property type="entry name" value="Glycogen Phosphorylase B"/>
    <property type="match status" value="2"/>
</dbReference>
<evidence type="ECO:0000313" key="4">
    <source>
        <dbReference type="EMBL" id="RLP73438.1"/>
    </source>
</evidence>
<accession>A0A3L7A0B5</accession>
<protein>
    <submittedName>
        <fullName evidence="4">Glycosyltransferase family 1 protein</fullName>
    </submittedName>
</protein>
<name>A0A3L7A0B5_9MICO</name>
<dbReference type="CDD" id="cd03808">
    <property type="entry name" value="GT4_CapM-like"/>
    <property type="match status" value="1"/>
</dbReference>
<reference evidence="4 5" key="1">
    <citation type="submission" date="2018-10" db="EMBL/GenBank/DDBJ databases">
        <authorList>
            <person name="Li J."/>
        </authorList>
    </citation>
    <scope>NUCLEOTIDE SEQUENCE [LARGE SCALE GENOMIC DNA]</scope>
    <source>
        <strain evidence="4 5">CCTCC AB209002</strain>
    </source>
</reference>
<gene>
    <name evidence="4" type="ORF">D9V29_01760</name>
</gene>
<evidence type="ECO:0000313" key="5">
    <source>
        <dbReference type="Proteomes" id="UP000270299"/>
    </source>
</evidence>
<dbReference type="OrthoDB" id="9772485at2"/>
<organism evidence="4 5">
    <name type="scientific">Mycetocola manganoxydans</name>
    <dbReference type="NCBI Taxonomy" id="699879"/>
    <lineage>
        <taxon>Bacteria</taxon>
        <taxon>Bacillati</taxon>
        <taxon>Actinomycetota</taxon>
        <taxon>Actinomycetes</taxon>
        <taxon>Micrococcales</taxon>
        <taxon>Microbacteriaceae</taxon>
        <taxon>Mycetocola</taxon>
    </lineage>
</organism>
<dbReference type="PANTHER" id="PTHR12526:SF637">
    <property type="entry name" value="GLYCOSYLTRANSFERASE EPSF-RELATED"/>
    <property type="match status" value="1"/>
</dbReference>
<dbReference type="RefSeq" id="WP_121671602.1">
    <property type="nucleotide sequence ID" value="NZ_BMXM01000002.1"/>
</dbReference>
<dbReference type="GO" id="GO:0016757">
    <property type="term" value="F:glycosyltransferase activity"/>
    <property type="evidence" value="ECO:0007669"/>
    <property type="project" value="UniProtKB-KW"/>
</dbReference>